<sequence length="274" mass="29699">MTGTERAAAQGYAGSYVAHHVPGEHTRLRTLEAAFDPATFRVLGRLELPADAHCLDLGAGAGSVAAWLAARHPLGKVTATDTDTRFLGFPPLTQVRVLQHDAVREDFPPETFDLVHARALLCHLPQREELLHRAVGWVRPGGWLVIEDLSVRPVDASAHPLFRKVTRAGEKLLATTVGSDLRWADTLAARFTELGLTMVESATAPGTVGDRSATDAFWTTTFDQATPALLEQGLLTRHDIENMRALHRTPSFTDTGISLISVSGRKAAHGRVGR</sequence>
<dbReference type="InterPro" id="IPR029063">
    <property type="entry name" value="SAM-dependent_MTases_sf"/>
</dbReference>
<feature type="domain" description="Methyltransferase type 11" evidence="2">
    <location>
        <begin position="55"/>
        <end position="146"/>
    </location>
</feature>
<dbReference type="Proteomes" id="UP001551011">
    <property type="component" value="Unassembled WGS sequence"/>
</dbReference>
<keyword evidence="3" id="KW-0489">Methyltransferase</keyword>
<dbReference type="SUPFAM" id="SSF53335">
    <property type="entry name" value="S-adenosyl-L-methionine-dependent methyltransferases"/>
    <property type="match status" value="1"/>
</dbReference>
<dbReference type="PANTHER" id="PTHR43861">
    <property type="entry name" value="TRANS-ACONITATE 2-METHYLTRANSFERASE-RELATED"/>
    <property type="match status" value="1"/>
</dbReference>
<dbReference type="Pfam" id="PF08241">
    <property type="entry name" value="Methyltransf_11"/>
    <property type="match status" value="1"/>
</dbReference>
<reference evidence="3 4" key="1">
    <citation type="submission" date="2024-06" db="EMBL/GenBank/DDBJ databases">
        <title>The Natural Products Discovery Center: Release of the First 8490 Sequenced Strains for Exploring Actinobacteria Biosynthetic Diversity.</title>
        <authorList>
            <person name="Kalkreuter E."/>
            <person name="Kautsar S.A."/>
            <person name="Yang D."/>
            <person name="Bader C.D."/>
            <person name="Teijaro C.N."/>
            <person name="Fluegel L."/>
            <person name="Davis C.M."/>
            <person name="Simpson J.R."/>
            <person name="Lauterbach L."/>
            <person name="Steele A.D."/>
            <person name="Gui C."/>
            <person name="Meng S."/>
            <person name="Li G."/>
            <person name="Viehrig K."/>
            <person name="Ye F."/>
            <person name="Su P."/>
            <person name="Kiefer A.F."/>
            <person name="Nichols A."/>
            <person name="Cepeda A.J."/>
            <person name="Yan W."/>
            <person name="Fan B."/>
            <person name="Jiang Y."/>
            <person name="Adhikari A."/>
            <person name="Zheng C.-J."/>
            <person name="Schuster L."/>
            <person name="Cowan T.M."/>
            <person name="Smanski M.J."/>
            <person name="Chevrette M.G."/>
            <person name="De Carvalho L.P.S."/>
            <person name="Shen B."/>
        </authorList>
    </citation>
    <scope>NUCLEOTIDE SEQUENCE [LARGE SCALE GENOMIC DNA]</scope>
    <source>
        <strain evidence="3 4">NPDC020594</strain>
    </source>
</reference>
<gene>
    <name evidence="3" type="ORF">AB0H04_18080</name>
</gene>
<dbReference type="CDD" id="cd02440">
    <property type="entry name" value="AdoMet_MTases"/>
    <property type="match status" value="1"/>
</dbReference>
<evidence type="ECO:0000256" key="1">
    <source>
        <dbReference type="ARBA" id="ARBA00022679"/>
    </source>
</evidence>
<dbReference type="GO" id="GO:0008168">
    <property type="term" value="F:methyltransferase activity"/>
    <property type="evidence" value="ECO:0007669"/>
    <property type="project" value="UniProtKB-KW"/>
</dbReference>
<dbReference type="RefSeq" id="WP_030645430.1">
    <property type="nucleotide sequence ID" value="NZ_JBEXDP010000009.1"/>
</dbReference>
<dbReference type="GO" id="GO:0032259">
    <property type="term" value="P:methylation"/>
    <property type="evidence" value="ECO:0007669"/>
    <property type="project" value="UniProtKB-KW"/>
</dbReference>
<evidence type="ECO:0000259" key="2">
    <source>
        <dbReference type="Pfam" id="PF08241"/>
    </source>
</evidence>
<proteinExistence type="predicted"/>
<dbReference type="PANTHER" id="PTHR43861:SF3">
    <property type="entry name" value="PUTATIVE (AFU_ORTHOLOGUE AFUA_2G14390)-RELATED"/>
    <property type="match status" value="1"/>
</dbReference>
<comment type="caution">
    <text evidence="3">The sequence shown here is derived from an EMBL/GenBank/DDBJ whole genome shotgun (WGS) entry which is preliminary data.</text>
</comment>
<protein>
    <submittedName>
        <fullName evidence="3">Class I SAM-dependent methyltransferase</fullName>
        <ecNumber evidence="3">2.1.-.-</ecNumber>
    </submittedName>
</protein>
<keyword evidence="1 3" id="KW-0808">Transferase</keyword>
<evidence type="ECO:0000313" key="4">
    <source>
        <dbReference type="Proteomes" id="UP001551011"/>
    </source>
</evidence>
<evidence type="ECO:0000313" key="3">
    <source>
        <dbReference type="EMBL" id="MEU5708757.1"/>
    </source>
</evidence>
<dbReference type="Gene3D" id="3.40.50.150">
    <property type="entry name" value="Vaccinia Virus protein VP39"/>
    <property type="match status" value="1"/>
</dbReference>
<keyword evidence="4" id="KW-1185">Reference proteome</keyword>
<dbReference type="EC" id="2.1.-.-" evidence="3"/>
<dbReference type="EMBL" id="JBFAEG010000011">
    <property type="protein sequence ID" value="MEU5708757.1"/>
    <property type="molecule type" value="Genomic_DNA"/>
</dbReference>
<name>A0ABV3ABS5_9ACTN</name>
<accession>A0ABV3ABS5</accession>
<dbReference type="InterPro" id="IPR013216">
    <property type="entry name" value="Methyltransf_11"/>
</dbReference>
<organism evidence="3 4">
    <name type="scientific">Streptomyces flaveolus</name>
    <dbReference type="NCBI Taxonomy" id="67297"/>
    <lineage>
        <taxon>Bacteria</taxon>
        <taxon>Bacillati</taxon>
        <taxon>Actinomycetota</taxon>
        <taxon>Actinomycetes</taxon>
        <taxon>Kitasatosporales</taxon>
        <taxon>Streptomycetaceae</taxon>
        <taxon>Streptomyces</taxon>
    </lineage>
</organism>